<dbReference type="Proteomes" id="UP000492821">
    <property type="component" value="Unassembled WGS sequence"/>
</dbReference>
<dbReference type="AlphaFoldDB" id="A0A7E4UY56"/>
<protein>
    <submittedName>
        <fullName evidence="4">Chitin-binding type-2 domain-containing protein</fullName>
    </submittedName>
</protein>
<feature type="chain" id="PRO_5029011687" evidence="2">
    <location>
        <begin position="17"/>
        <end position="433"/>
    </location>
</feature>
<accession>A0A7E4UY56</accession>
<evidence type="ECO:0000256" key="1">
    <source>
        <dbReference type="SAM" id="MobiDB-lite"/>
    </source>
</evidence>
<organism evidence="3 4">
    <name type="scientific">Panagrellus redivivus</name>
    <name type="common">Microworm</name>
    <dbReference type="NCBI Taxonomy" id="6233"/>
    <lineage>
        <taxon>Eukaryota</taxon>
        <taxon>Metazoa</taxon>
        <taxon>Ecdysozoa</taxon>
        <taxon>Nematoda</taxon>
        <taxon>Chromadorea</taxon>
        <taxon>Rhabditida</taxon>
        <taxon>Tylenchina</taxon>
        <taxon>Panagrolaimomorpha</taxon>
        <taxon>Panagrolaimoidea</taxon>
        <taxon>Panagrolaimidae</taxon>
        <taxon>Panagrellus</taxon>
    </lineage>
</organism>
<name>A0A7E4UY56_PANRE</name>
<dbReference type="Gene3D" id="3.40.33.10">
    <property type="entry name" value="CAP"/>
    <property type="match status" value="1"/>
</dbReference>
<evidence type="ECO:0000313" key="3">
    <source>
        <dbReference type="Proteomes" id="UP000492821"/>
    </source>
</evidence>
<feature type="compositionally biased region" description="Low complexity" evidence="1">
    <location>
        <begin position="335"/>
        <end position="361"/>
    </location>
</feature>
<reference evidence="4" key="2">
    <citation type="submission" date="2020-10" db="UniProtKB">
        <authorList>
            <consortium name="WormBaseParasite"/>
        </authorList>
    </citation>
    <scope>IDENTIFICATION</scope>
</reference>
<feature type="region of interest" description="Disordered" evidence="1">
    <location>
        <begin position="260"/>
        <end position="391"/>
    </location>
</feature>
<evidence type="ECO:0000256" key="2">
    <source>
        <dbReference type="SAM" id="SignalP"/>
    </source>
</evidence>
<sequence>MFSLTIVLAITTVVHGYMPYQCREIRSPLIKKGVEKCFNDQETGGQQNDIERTSMLDAVNMFRGMIANQCDKFKSGPPKSVSNYPKVTYNCQYEADSYFECPAEMEDFESNSSFYRGIDVVNYATINRPVLWRMTPYITQTYIDPDTQVVNEFESVKKRPLRKIMSLLLNPLATEIGCFVRTCKFNDRDFDLIACKNGFPISGEDALYPVGSRCQKNEDCTLIYGTCDNEYGLCEKAPMNSTTPGGSTTVYQSTTEIGTTVSTTTEITGSVEPSTTEKCENESEKPSNSTDQKHDYTTSGSETTSPMTMESGKNTLQTTVQSTDSTTKIGNTGHTSTIKTTTSPDSTDTEIETTPSATTESETYKSSTHVQHTTDSQPSTTQNGTISDSIPAGCNETQQLLNQINANAQGFVLEITQTVRVIYSPVIGNLTVN</sequence>
<feature type="compositionally biased region" description="Low complexity" evidence="1">
    <location>
        <begin position="260"/>
        <end position="271"/>
    </location>
</feature>
<feature type="compositionally biased region" description="Basic and acidic residues" evidence="1">
    <location>
        <begin position="275"/>
        <end position="296"/>
    </location>
</feature>
<dbReference type="InterPro" id="IPR035940">
    <property type="entry name" value="CAP_sf"/>
</dbReference>
<feature type="compositionally biased region" description="Polar residues" evidence="1">
    <location>
        <begin position="364"/>
        <end position="388"/>
    </location>
</feature>
<proteinExistence type="predicted"/>
<reference evidence="3" key="1">
    <citation type="journal article" date="2013" name="Genetics">
        <title>The draft genome and transcriptome of Panagrellus redivivus are shaped by the harsh demands of a free-living lifestyle.</title>
        <authorList>
            <person name="Srinivasan J."/>
            <person name="Dillman A.R."/>
            <person name="Macchietto M.G."/>
            <person name="Heikkinen L."/>
            <person name="Lakso M."/>
            <person name="Fracchia K.M."/>
            <person name="Antoshechkin I."/>
            <person name="Mortazavi A."/>
            <person name="Wong G."/>
            <person name="Sternberg P.W."/>
        </authorList>
    </citation>
    <scope>NUCLEOTIDE SEQUENCE [LARGE SCALE GENOMIC DNA]</scope>
    <source>
        <strain evidence="3">MT8872</strain>
    </source>
</reference>
<keyword evidence="3" id="KW-1185">Reference proteome</keyword>
<feature type="compositionally biased region" description="Polar residues" evidence="1">
    <location>
        <begin position="297"/>
        <end position="334"/>
    </location>
</feature>
<evidence type="ECO:0000313" key="4">
    <source>
        <dbReference type="WBParaSite" id="Pan_g14202.t1"/>
    </source>
</evidence>
<keyword evidence="2" id="KW-0732">Signal</keyword>
<dbReference type="WBParaSite" id="Pan_g14202.t1">
    <property type="protein sequence ID" value="Pan_g14202.t1"/>
    <property type="gene ID" value="Pan_g14202"/>
</dbReference>
<feature type="signal peptide" evidence="2">
    <location>
        <begin position="1"/>
        <end position="16"/>
    </location>
</feature>